<keyword evidence="7 12" id="KW-1133">Transmembrane helix</keyword>
<dbReference type="EMBL" id="MU251394">
    <property type="protein sequence ID" value="KAG9237026.1"/>
    <property type="molecule type" value="Genomic_DNA"/>
</dbReference>
<dbReference type="Proteomes" id="UP000824998">
    <property type="component" value="Unassembled WGS sequence"/>
</dbReference>
<feature type="transmembrane region" description="Helical" evidence="12">
    <location>
        <begin position="53"/>
        <end position="74"/>
    </location>
</feature>
<reference evidence="13" key="1">
    <citation type="journal article" date="2021" name="IMA Fungus">
        <title>Genomic characterization of three marine fungi, including Emericellopsis atlantica sp. nov. with signatures of a generalist lifestyle and marine biomass degradation.</title>
        <authorList>
            <person name="Hagestad O.C."/>
            <person name="Hou L."/>
            <person name="Andersen J.H."/>
            <person name="Hansen E.H."/>
            <person name="Altermark B."/>
            <person name="Li C."/>
            <person name="Kuhnert E."/>
            <person name="Cox R.J."/>
            <person name="Crous P.W."/>
            <person name="Spatafora J.W."/>
            <person name="Lail K."/>
            <person name="Amirebrahimi M."/>
            <person name="Lipzen A."/>
            <person name="Pangilinan J."/>
            <person name="Andreopoulos W."/>
            <person name="Hayes R.D."/>
            <person name="Ng V."/>
            <person name="Grigoriev I.V."/>
            <person name="Jackson S.A."/>
            <person name="Sutton T.D.S."/>
            <person name="Dobson A.D.W."/>
            <person name="Rama T."/>
        </authorList>
    </citation>
    <scope>NUCLEOTIDE SEQUENCE</scope>
    <source>
        <strain evidence="13">TRa018bII</strain>
    </source>
</reference>
<gene>
    <name evidence="13" type="ORF">BJ875DRAFT_183941</name>
</gene>
<evidence type="ECO:0000313" key="14">
    <source>
        <dbReference type="Proteomes" id="UP000824998"/>
    </source>
</evidence>
<dbReference type="InterPro" id="IPR008509">
    <property type="entry name" value="MOT2/MFSD5"/>
</dbReference>
<dbReference type="GO" id="GO:0005886">
    <property type="term" value="C:plasma membrane"/>
    <property type="evidence" value="ECO:0007669"/>
    <property type="project" value="UniProtKB-SubCell"/>
</dbReference>
<evidence type="ECO:0000256" key="10">
    <source>
        <dbReference type="ARBA" id="ARBA00030646"/>
    </source>
</evidence>
<comment type="function">
    <text evidence="1">Mediates high-affinity intracellular uptake of the rare oligo-element molybdenum.</text>
</comment>
<evidence type="ECO:0000256" key="2">
    <source>
        <dbReference type="ARBA" id="ARBA00004651"/>
    </source>
</evidence>
<evidence type="ECO:0000256" key="5">
    <source>
        <dbReference type="ARBA" id="ARBA00022475"/>
    </source>
</evidence>
<comment type="caution">
    <text evidence="13">The sequence shown here is derived from an EMBL/GenBank/DDBJ whole genome shotgun (WGS) entry which is preliminary data.</text>
</comment>
<dbReference type="OrthoDB" id="263957at2759"/>
<feature type="transmembrane region" description="Helical" evidence="12">
    <location>
        <begin position="374"/>
        <end position="395"/>
    </location>
</feature>
<evidence type="ECO:0000313" key="13">
    <source>
        <dbReference type="EMBL" id="KAG9237026.1"/>
    </source>
</evidence>
<organism evidence="13 14">
    <name type="scientific">Amylocarpus encephaloides</name>
    <dbReference type="NCBI Taxonomy" id="45428"/>
    <lineage>
        <taxon>Eukaryota</taxon>
        <taxon>Fungi</taxon>
        <taxon>Dikarya</taxon>
        <taxon>Ascomycota</taxon>
        <taxon>Pezizomycotina</taxon>
        <taxon>Leotiomycetes</taxon>
        <taxon>Helotiales</taxon>
        <taxon>Helotiales incertae sedis</taxon>
        <taxon>Amylocarpus</taxon>
    </lineage>
</organism>
<feature type="transmembrane region" description="Helical" evidence="12">
    <location>
        <begin position="141"/>
        <end position="159"/>
    </location>
</feature>
<dbReference type="SUPFAM" id="SSF103473">
    <property type="entry name" value="MFS general substrate transporter"/>
    <property type="match status" value="1"/>
</dbReference>
<evidence type="ECO:0000256" key="6">
    <source>
        <dbReference type="ARBA" id="ARBA00022692"/>
    </source>
</evidence>
<evidence type="ECO:0000256" key="4">
    <source>
        <dbReference type="ARBA" id="ARBA00022448"/>
    </source>
</evidence>
<evidence type="ECO:0000256" key="1">
    <source>
        <dbReference type="ARBA" id="ARBA00003019"/>
    </source>
</evidence>
<dbReference type="Gene3D" id="1.20.1250.20">
    <property type="entry name" value="MFS general substrate transporter like domains"/>
    <property type="match status" value="1"/>
</dbReference>
<name>A0A9P7YP22_9HELO</name>
<feature type="transmembrane region" description="Helical" evidence="12">
    <location>
        <begin position="350"/>
        <end position="368"/>
    </location>
</feature>
<evidence type="ECO:0000256" key="9">
    <source>
        <dbReference type="ARBA" id="ARBA00023136"/>
    </source>
</evidence>
<feature type="transmembrane region" description="Helical" evidence="12">
    <location>
        <begin position="407"/>
        <end position="427"/>
    </location>
</feature>
<feature type="transmembrane region" description="Helical" evidence="12">
    <location>
        <begin position="180"/>
        <end position="201"/>
    </location>
</feature>
<comment type="subcellular location">
    <subcellularLocation>
        <location evidence="2">Cell membrane</location>
        <topology evidence="2">Multi-pass membrane protein</topology>
    </subcellularLocation>
</comment>
<proteinExistence type="predicted"/>
<evidence type="ECO:0000256" key="11">
    <source>
        <dbReference type="ARBA" id="ARBA00032555"/>
    </source>
</evidence>
<keyword evidence="4" id="KW-0813">Transport</keyword>
<evidence type="ECO:0000256" key="8">
    <source>
        <dbReference type="ARBA" id="ARBA00023065"/>
    </source>
</evidence>
<dbReference type="InterPro" id="IPR036259">
    <property type="entry name" value="MFS_trans_sf"/>
</dbReference>
<feature type="transmembrane region" description="Helical" evidence="12">
    <location>
        <begin position="118"/>
        <end position="135"/>
    </location>
</feature>
<feature type="transmembrane region" description="Helical" evidence="12">
    <location>
        <begin position="86"/>
        <end position="106"/>
    </location>
</feature>
<dbReference type="AlphaFoldDB" id="A0A9P7YP22"/>
<sequence>MEFYDSAFLLLISGCGLLTWQQYRMREEAPEKQALNQNAVTPRAKAEASHFQALFLAVYCLVMGSDWLQGPYVYSLYKDQFGLEERIVGLLFVTGFLSGAVSGYFVGQFADANGRKMACLIFCITYSTACFSTLVPSLPTLFFGRVFGGLSTSLMYSAFESWMVTEYHKRQINHAGISLSSMYGVMTTLNSIVAILSGIFSEWLVQVTGTKRAPFMASVGLLAIAFCIITMYWSENYGDSHTSQKARDKSSPLTTPPASSSTSTVLKAIVKDKRILTIGLASCFFEGSMYLFVFFWTPALKAAHSQTPTHSPQNLPLGMVFACFMASVMLGSLLFALIISKHQLLTPSRLLTIIFATASSSLLITILLKSEKFTFWAFCVFEMCVGMYWPSVGYLKGRFVEDGVRARVYGILRIPLNIFVVVALSLIKEGEDYRNGVFLICGGLLVVTSGIFHWIVGE</sequence>
<keyword evidence="14" id="KW-1185">Reference proteome</keyword>
<evidence type="ECO:0000256" key="3">
    <source>
        <dbReference type="ARBA" id="ARBA00021242"/>
    </source>
</evidence>
<accession>A0A9P7YP22</accession>
<keyword evidence="5" id="KW-1003">Cell membrane</keyword>
<evidence type="ECO:0000256" key="7">
    <source>
        <dbReference type="ARBA" id="ARBA00022989"/>
    </source>
</evidence>
<dbReference type="PANTHER" id="PTHR23516">
    <property type="entry name" value="SAM (S-ADENOSYL METHIONINE) TRANSPORTER"/>
    <property type="match status" value="1"/>
</dbReference>
<dbReference type="Pfam" id="PF05631">
    <property type="entry name" value="MFS_5"/>
    <property type="match status" value="1"/>
</dbReference>
<feature type="transmembrane region" description="Helical" evidence="12">
    <location>
        <begin position="275"/>
        <end position="297"/>
    </location>
</feature>
<protein>
    <recommendedName>
        <fullName evidence="3">Molybdate-anion transporter</fullName>
    </recommendedName>
    <alternativeName>
        <fullName evidence="10">Major facilitator superfamily domain-containing protein 5</fullName>
    </alternativeName>
    <alternativeName>
        <fullName evidence="11">Molybdate transporter 2 homolog</fullName>
    </alternativeName>
</protein>
<keyword evidence="6 12" id="KW-0812">Transmembrane</keyword>
<dbReference type="CDD" id="cd17487">
    <property type="entry name" value="MFS_MFSD5_like"/>
    <property type="match status" value="1"/>
</dbReference>
<feature type="transmembrane region" description="Helical" evidence="12">
    <location>
        <begin position="213"/>
        <end position="233"/>
    </location>
</feature>
<dbReference type="GO" id="GO:0006811">
    <property type="term" value="P:monoatomic ion transport"/>
    <property type="evidence" value="ECO:0007669"/>
    <property type="project" value="UniProtKB-KW"/>
</dbReference>
<feature type="transmembrane region" description="Helical" evidence="12">
    <location>
        <begin position="433"/>
        <end position="456"/>
    </location>
</feature>
<keyword evidence="8" id="KW-0406">Ion transport</keyword>
<keyword evidence="9 12" id="KW-0472">Membrane</keyword>
<evidence type="ECO:0000256" key="12">
    <source>
        <dbReference type="SAM" id="Phobius"/>
    </source>
</evidence>
<dbReference type="PANTHER" id="PTHR23516:SF1">
    <property type="entry name" value="MOLYBDATE-ANION TRANSPORTER"/>
    <property type="match status" value="1"/>
</dbReference>
<feature type="transmembrane region" description="Helical" evidence="12">
    <location>
        <begin position="317"/>
        <end position="338"/>
    </location>
</feature>
<dbReference type="GO" id="GO:0015098">
    <property type="term" value="F:molybdate ion transmembrane transporter activity"/>
    <property type="evidence" value="ECO:0007669"/>
    <property type="project" value="InterPro"/>
</dbReference>